<dbReference type="PANTHER" id="PTHR47440">
    <property type="entry name" value="RIKEN CDNA A430078G23 GENE"/>
    <property type="match status" value="1"/>
</dbReference>
<dbReference type="GO" id="GO:0007264">
    <property type="term" value="P:small GTPase-mediated signal transduction"/>
    <property type="evidence" value="ECO:0007669"/>
    <property type="project" value="InterPro"/>
</dbReference>
<dbReference type="SMART" id="SM00233">
    <property type="entry name" value="PH"/>
    <property type="match status" value="1"/>
</dbReference>
<evidence type="ECO:0008006" key="15">
    <source>
        <dbReference type="Google" id="ProtNLM"/>
    </source>
</evidence>
<evidence type="ECO:0000256" key="5">
    <source>
        <dbReference type="ARBA" id="ARBA00022723"/>
    </source>
</evidence>
<keyword evidence="4" id="KW-0344">Guanine-nucleotide releasing factor</keyword>
<protein>
    <recommendedName>
        <fullName evidence="15">Rho guanine nucleotide exchange factor 18</fullName>
    </recommendedName>
</protein>
<keyword evidence="7" id="KW-0862">Zinc</keyword>
<keyword evidence="5" id="KW-0479">Metal-binding</keyword>
<dbReference type="Pfam" id="PF17838">
    <property type="entry name" value="PH_16"/>
    <property type="match status" value="1"/>
</dbReference>
<name>A0A8C3RZH7_CHESE</name>
<evidence type="ECO:0000256" key="7">
    <source>
        <dbReference type="ARBA" id="ARBA00022833"/>
    </source>
</evidence>
<evidence type="ECO:0000256" key="10">
    <source>
        <dbReference type="SAM" id="MobiDB-lite"/>
    </source>
</evidence>
<dbReference type="Gene3D" id="1.20.900.10">
    <property type="entry name" value="Dbl homology (DH) domain"/>
    <property type="match status" value="1"/>
</dbReference>
<evidence type="ECO:0000259" key="12">
    <source>
        <dbReference type="PROSITE" id="PS50010"/>
    </source>
</evidence>
<dbReference type="InterPro" id="IPR001849">
    <property type="entry name" value="PH_domain"/>
</dbReference>
<dbReference type="InterPro" id="IPR041020">
    <property type="entry name" value="PH_16"/>
</dbReference>
<dbReference type="FunFam" id="1.20.900.10:FF:000004">
    <property type="entry name" value="Rho guanine nucleotide exchange factor 2"/>
    <property type="match status" value="1"/>
</dbReference>
<evidence type="ECO:0000256" key="3">
    <source>
        <dbReference type="ARBA" id="ARBA00022553"/>
    </source>
</evidence>
<dbReference type="PANTHER" id="PTHR47440:SF1">
    <property type="entry name" value="RHO_RAC GUANINE NUCLEOTIDE EXCHANGE FACTOR 18"/>
    <property type="match status" value="1"/>
</dbReference>
<dbReference type="InterPro" id="IPR011993">
    <property type="entry name" value="PH-like_dom_sf"/>
</dbReference>
<dbReference type="Gene3D" id="2.30.29.30">
    <property type="entry name" value="Pleckstrin-homology domain (PH domain)/Phosphotyrosine-binding domain (PTB)"/>
    <property type="match status" value="1"/>
</dbReference>
<dbReference type="InterPro" id="IPR000219">
    <property type="entry name" value="DH_dom"/>
</dbReference>
<feature type="domain" description="DH" evidence="12">
    <location>
        <begin position="101"/>
        <end position="298"/>
    </location>
</feature>
<dbReference type="InterPro" id="IPR035899">
    <property type="entry name" value="DBL_dom_sf"/>
</dbReference>
<feature type="region of interest" description="Disordered" evidence="10">
    <location>
        <begin position="855"/>
        <end position="878"/>
    </location>
</feature>
<dbReference type="SMART" id="SM00325">
    <property type="entry name" value="RhoGEF"/>
    <property type="match status" value="1"/>
</dbReference>
<evidence type="ECO:0000256" key="2">
    <source>
        <dbReference type="ARBA" id="ARBA00022490"/>
    </source>
</evidence>
<dbReference type="FunFam" id="2.30.29.30:FF:000021">
    <property type="entry name" value="Rho guanine nucleotide exchange factor 2"/>
    <property type="match status" value="1"/>
</dbReference>
<comment type="subcellular location">
    <subcellularLocation>
        <location evidence="1">Cytoplasm</location>
    </subcellularLocation>
</comment>
<evidence type="ECO:0000313" key="14">
    <source>
        <dbReference type="Proteomes" id="UP000694403"/>
    </source>
</evidence>
<dbReference type="AlphaFoldDB" id="A0A8C3RZH7"/>
<dbReference type="Ensembl" id="ENSCSRT00000006620.1">
    <property type="protein sequence ID" value="ENSCSRP00000006415.1"/>
    <property type="gene ID" value="ENSCSRG00000004731.1"/>
</dbReference>
<reference evidence="13" key="1">
    <citation type="submission" date="2025-08" db="UniProtKB">
        <authorList>
            <consortium name="Ensembl"/>
        </authorList>
    </citation>
    <scope>IDENTIFICATION</scope>
</reference>
<dbReference type="SUPFAM" id="SSF48065">
    <property type="entry name" value="DBL homology domain (DH-domain)"/>
    <property type="match status" value="1"/>
</dbReference>
<keyword evidence="2" id="KW-0963">Cytoplasm</keyword>
<dbReference type="SUPFAM" id="SSF50729">
    <property type="entry name" value="PH domain-like"/>
    <property type="match status" value="1"/>
</dbReference>
<dbReference type="CDD" id="cd00160">
    <property type="entry name" value="RhoGEF"/>
    <property type="match status" value="1"/>
</dbReference>
<accession>A0A8C3RZH7</accession>
<feature type="domain" description="PH" evidence="11">
    <location>
        <begin position="338"/>
        <end position="440"/>
    </location>
</feature>
<dbReference type="GO" id="GO:0005085">
    <property type="term" value="F:guanyl-nucleotide exchange factor activity"/>
    <property type="evidence" value="ECO:0007669"/>
    <property type="project" value="UniProtKB-KW"/>
</dbReference>
<keyword evidence="14" id="KW-1185">Reference proteome</keyword>
<sequence>MTIAQTGNSQSALNTAGSVNKFGPITGEMDEGDSGFIKFKQTSDDVVSLAPSTAESVFLEDAYYSSLRSEIETDAHEFEAESWSLTVDQSYAKEQKRADMKRQDVIYELMQTEMHHVRTLKIMLKVYSKALREELQFSNIVINKIFPCVDELLELHGQFLFQLKERRKASLEEGSDRNYIIQNIGDLLVQQFSGESGERMKEKYGMFCCGHNEAVSHYKDLLQSNKKFQNLIKKIGNSSIVRRLGVQECILLVTQRITKYPVLVERIIQNTEAGTKDYEDLSQALRLIKDMITHVDAMVNECEKRQRLREIMYKMELKSSGKFKNGLLFRKNDMGQRLLLLDGTLYWKAASGRLKDILAVLLTDVLLLLQEKDQKYTFASVDSKPPVISLQKLIVREVANEEKAMFLISASLKGPEMYEIHTSSKEERNSWMAHIRRAVESCPDEEEETFSEPEEERRLAEARVAKLKEFQDRLSMKDDLILQSLNEKQQIYLEMSEMNGFEDLSQGARSKLLLRGETSENLQGEVILKSAVTENGSFKKKVYGSDQRLRDRRDPAISSDVQLQDLPLDAEEGPHTSDVMRLDYNSSFQPLLESELVQRIQRLSQLLLSLQAVISQQDSYIEIQRATIIDREKQYRLQSTRGNLLLEQEKQRNFEKQREELANVQKLQNQLKVEQQRWERERDRQQREFESIEARLQEREEETRQLKDRLNQEREELERQREAYQHDLERLREAQRAVEKERERVEQLKKLKKQNTMSGTFSPEMGQSQMLNHSISFNGEGLEGSVPHLKPSGRASVSGADYVERPELVRRDSAILENRPVLAMKNEVPIHLLSATNQIQKQAAVQQQIPTKLATFTKGSKEKGGKSKASHRTDSSASVDLKQLLTPKLVGKDEGALKNRRSASPVLLNSQSIAFQPETYSPADSQPEAVNPFKPNSVHVHTLVASPPALINAEDDTCKEDVIFF</sequence>
<organism evidence="13 14">
    <name type="scientific">Chelydra serpentina</name>
    <name type="common">Snapping turtle</name>
    <name type="synonym">Testudo serpentina</name>
    <dbReference type="NCBI Taxonomy" id="8475"/>
    <lineage>
        <taxon>Eukaryota</taxon>
        <taxon>Metazoa</taxon>
        <taxon>Chordata</taxon>
        <taxon>Craniata</taxon>
        <taxon>Vertebrata</taxon>
        <taxon>Euteleostomi</taxon>
        <taxon>Archelosauria</taxon>
        <taxon>Testudinata</taxon>
        <taxon>Testudines</taxon>
        <taxon>Cryptodira</taxon>
        <taxon>Durocryptodira</taxon>
        <taxon>Americhelydia</taxon>
        <taxon>Chelydroidea</taxon>
        <taxon>Chelydridae</taxon>
        <taxon>Chelydra</taxon>
    </lineage>
</organism>
<dbReference type="PROSITE" id="PS50003">
    <property type="entry name" value="PH_DOMAIN"/>
    <property type="match status" value="1"/>
</dbReference>
<dbReference type="Pfam" id="PF00621">
    <property type="entry name" value="RhoGEF"/>
    <property type="match status" value="1"/>
</dbReference>
<evidence type="ECO:0000256" key="6">
    <source>
        <dbReference type="ARBA" id="ARBA00022771"/>
    </source>
</evidence>
<feature type="coiled-coil region" evidence="9">
    <location>
        <begin position="647"/>
        <end position="751"/>
    </location>
</feature>
<dbReference type="GO" id="GO:0005737">
    <property type="term" value="C:cytoplasm"/>
    <property type="evidence" value="ECO:0007669"/>
    <property type="project" value="UniProtKB-SubCell"/>
</dbReference>
<proteinExistence type="predicted"/>
<keyword evidence="8 9" id="KW-0175">Coiled coil</keyword>
<reference evidence="13" key="2">
    <citation type="submission" date="2025-09" db="UniProtKB">
        <authorList>
            <consortium name="Ensembl"/>
        </authorList>
    </citation>
    <scope>IDENTIFICATION</scope>
</reference>
<keyword evidence="3" id="KW-0597">Phosphoprotein</keyword>
<evidence type="ECO:0000259" key="11">
    <source>
        <dbReference type="PROSITE" id="PS50003"/>
    </source>
</evidence>
<evidence type="ECO:0000256" key="9">
    <source>
        <dbReference type="SAM" id="Coils"/>
    </source>
</evidence>
<dbReference type="InterPro" id="IPR037744">
    <property type="entry name" value="ARHGEF18_PH"/>
</dbReference>
<evidence type="ECO:0000256" key="4">
    <source>
        <dbReference type="ARBA" id="ARBA00022658"/>
    </source>
</evidence>
<dbReference type="GO" id="GO:0008270">
    <property type="term" value="F:zinc ion binding"/>
    <property type="evidence" value="ECO:0007669"/>
    <property type="project" value="UniProtKB-KW"/>
</dbReference>
<dbReference type="CDD" id="cd15794">
    <property type="entry name" value="PH_ARHGEF18"/>
    <property type="match status" value="1"/>
</dbReference>
<dbReference type="Proteomes" id="UP000694403">
    <property type="component" value="Unplaced"/>
</dbReference>
<dbReference type="InterPro" id="IPR053089">
    <property type="entry name" value="Rho_GEF18"/>
</dbReference>
<evidence type="ECO:0000256" key="8">
    <source>
        <dbReference type="ARBA" id="ARBA00023054"/>
    </source>
</evidence>
<dbReference type="PROSITE" id="PS50010">
    <property type="entry name" value="DH_2"/>
    <property type="match status" value="1"/>
</dbReference>
<evidence type="ECO:0000256" key="1">
    <source>
        <dbReference type="ARBA" id="ARBA00004496"/>
    </source>
</evidence>
<keyword evidence="6" id="KW-0863">Zinc-finger</keyword>
<evidence type="ECO:0000313" key="13">
    <source>
        <dbReference type="Ensembl" id="ENSCSRP00000006415.1"/>
    </source>
</evidence>